<dbReference type="EMBL" id="KL197738">
    <property type="protein sequence ID" value="KDQ52720.1"/>
    <property type="molecule type" value="Genomic_DNA"/>
</dbReference>
<feature type="transmembrane region" description="Helical" evidence="1">
    <location>
        <begin position="82"/>
        <end position="105"/>
    </location>
</feature>
<sequence length="315" mass="35576">MTHQITATAAHLSSITFLVWDILLTFDEEVAYIWPQPQWSPSKWLFLFTRYFSLACQIVLYLRSLGVFGTSHHSHHSCLWWLVFQSISLQALMTAIELILSIRVYALYAGSRHIRMFIVALFTFEFIMVIPCLSISLSRTRFAAGCTPIATKSSMVFLAILAMTSLINQLVLFVLALYKSVKAIRMTQGKSRVATIVARDSLWVFFLITLILVLEGMLYQFLGPVMQTWMFTWVMSIFTFSSCRLVLNICRLGAARESSDDEVVLTSNLEGILLDVFDSPQISTVDLTRRACDSGGRTRLRVAAHVDDTSVISKG</sequence>
<evidence type="ECO:0000256" key="1">
    <source>
        <dbReference type="SAM" id="Phobius"/>
    </source>
</evidence>
<dbReference type="Pfam" id="PF20151">
    <property type="entry name" value="DUF6533"/>
    <property type="match status" value="1"/>
</dbReference>
<accession>A0A067PFU6</accession>
<dbReference type="OrthoDB" id="2675435at2759"/>
<name>A0A067PFU6_9AGAM</name>
<evidence type="ECO:0000313" key="3">
    <source>
        <dbReference type="EMBL" id="KDQ52720.1"/>
    </source>
</evidence>
<keyword evidence="1" id="KW-0472">Membrane</keyword>
<feature type="transmembrane region" description="Helical" evidence="1">
    <location>
        <begin position="117"/>
        <end position="137"/>
    </location>
</feature>
<gene>
    <name evidence="3" type="ORF">JAAARDRAFT_210403</name>
</gene>
<dbReference type="AlphaFoldDB" id="A0A067PFU6"/>
<dbReference type="InterPro" id="IPR045340">
    <property type="entry name" value="DUF6533"/>
</dbReference>
<feature type="transmembrane region" description="Helical" evidence="1">
    <location>
        <begin position="228"/>
        <end position="247"/>
    </location>
</feature>
<evidence type="ECO:0000313" key="4">
    <source>
        <dbReference type="Proteomes" id="UP000027265"/>
    </source>
</evidence>
<proteinExistence type="predicted"/>
<dbReference type="InParanoid" id="A0A067PFU6"/>
<reference evidence="4" key="1">
    <citation type="journal article" date="2014" name="Proc. Natl. Acad. Sci. U.S.A.">
        <title>Extensive sampling of basidiomycete genomes demonstrates inadequacy of the white-rot/brown-rot paradigm for wood decay fungi.</title>
        <authorList>
            <person name="Riley R."/>
            <person name="Salamov A.A."/>
            <person name="Brown D.W."/>
            <person name="Nagy L.G."/>
            <person name="Floudas D."/>
            <person name="Held B.W."/>
            <person name="Levasseur A."/>
            <person name="Lombard V."/>
            <person name="Morin E."/>
            <person name="Otillar R."/>
            <person name="Lindquist E.A."/>
            <person name="Sun H."/>
            <person name="LaButti K.M."/>
            <person name="Schmutz J."/>
            <person name="Jabbour D."/>
            <person name="Luo H."/>
            <person name="Baker S.E."/>
            <person name="Pisabarro A.G."/>
            <person name="Walton J.D."/>
            <person name="Blanchette R.A."/>
            <person name="Henrissat B."/>
            <person name="Martin F."/>
            <person name="Cullen D."/>
            <person name="Hibbett D.S."/>
            <person name="Grigoriev I.V."/>
        </authorList>
    </citation>
    <scope>NUCLEOTIDE SEQUENCE [LARGE SCALE GENOMIC DNA]</scope>
    <source>
        <strain evidence="4">MUCL 33604</strain>
    </source>
</reference>
<dbReference type="STRING" id="933084.A0A067PFU6"/>
<feature type="transmembrane region" description="Helical" evidence="1">
    <location>
        <begin position="157"/>
        <end position="181"/>
    </location>
</feature>
<feature type="domain" description="DUF6533" evidence="2">
    <location>
        <begin position="11"/>
        <end position="54"/>
    </location>
</feature>
<dbReference type="HOGENOM" id="CLU_035509_10_0_1"/>
<organism evidence="3 4">
    <name type="scientific">Jaapia argillacea MUCL 33604</name>
    <dbReference type="NCBI Taxonomy" id="933084"/>
    <lineage>
        <taxon>Eukaryota</taxon>
        <taxon>Fungi</taxon>
        <taxon>Dikarya</taxon>
        <taxon>Basidiomycota</taxon>
        <taxon>Agaricomycotina</taxon>
        <taxon>Agaricomycetes</taxon>
        <taxon>Agaricomycetidae</taxon>
        <taxon>Jaapiales</taxon>
        <taxon>Jaapiaceae</taxon>
        <taxon>Jaapia</taxon>
    </lineage>
</organism>
<protein>
    <recommendedName>
        <fullName evidence="2">DUF6533 domain-containing protein</fullName>
    </recommendedName>
</protein>
<keyword evidence="1" id="KW-0812">Transmembrane</keyword>
<dbReference type="Proteomes" id="UP000027265">
    <property type="component" value="Unassembled WGS sequence"/>
</dbReference>
<feature type="transmembrane region" description="Helical" evidence="1">
    <location>
        <begin position="202"/>
        <end position="222"/>
    </location>
</feature>
<feature type="transmembrane region" description="Helical" evidence="1">
    <location>
        <begin position="44"/>
        <end position="62"/>
    </location>
</feature>
<keyword evidence="4" id="KW-1185">Reference proteome</keyword>
<evidence type="ECO:0000259" key="2">
    <source>
        <dbReference type="Pfam" id="PF20151"/>
    </source>
</evidence>
<keyword evidence="1" id="KW-1133">Transmembrane helix</keyword>